<dbReference type="CDD" id="cd04301">
    <property type="entry name" value="NAT_SF"/>
    <property type="match status" value="1"/>
</dbReference>
<sequence>MTNSTLQYRLATPDDAPQIQQLVQSAFRTQDSRPNWTGDTALAAGFSIGVEEILTTITTPDSAFLIATDTNGALVASIGISRHSADFARLFLLAVSDEFQRGGIGRQVLAYAEGYCQRIWGVNKGSLNALSNRLELILWYMRCGYRRTGELTPFPVQRVEGSALHEDLCFVEMEKEFNGGSVAA</sequence>
<dbReference type="Gene3D" id="3.40.630.30">
    <property type="match status" value="1"/>
</dbReference>
<dbReference type="InterPro" id="IPR000182">
    <property type="entry name" value="GNAT_dom"/>
</dbReference>
<evidence type="ECO:0000259" key="1">
    <source>
        <dbReference type="PROSITE" id="PS51186"/>
    </source>
</evidence>
<evidence type="ECO:0000313" key="5">
    <source>
        <dbReference type="Proteomes" id="UP000465220"/>
    </source>
</evidence>
<name>A0AAN4PNW5_ASPLE</name>
<dbReference type="Proteomes" id="UP000051487">
    <property type="component" value="Unassembled WGS sequence"/>
</dbReference>
<dbReference type="InterPro" id="IPR016181">
    <property type="entry name" value="Acyl_CoA_acyltransferase"/>
</dbReference>
<dbReference type="GO" id="GO:0016747">
    <property type="term" value="F:acyltransferase activity, transferring groups other than amino-acyl groups"/>
    <property type="evidence" value="ECO:0007669"/>
    <property type="project" value="InterPro"/>
</dbReference>
<dbReference type="Pfam" id="PF13508">
    <property type="entry name" value="Acetyltransf_7"/>
    <property type="match status" value="1"/>
</dbReference>
<dbReference type="AlphaFoldDB" id="A0AAN4PNW5"/>
<protein>
    <recommendedName>
        <fullName evidence="1">N-acetyltransferase domain-containing protein</fullName>
    </recommendedName>
</protein>
<evidence type="ECO:0000313" key="2">
    <source>
        <dbReference type="EMBL" id="GAQ09799.1"/>
    </source>
</evidence>
<organism evidence="2 4">
    <name type="scientific">Aspergillus lentulus</name>
    <dbReference type="NCBI Taxonomy" id="293939"/>
    <lineage>
        <taxon>Eukaryota</taxon>
        <taxon>Fungi</taxon>
        <taxon>Dikarya</taxon>
        <taxon>Ascomycota</taxon>
        <taxon>Pezizomycotina</taxon>
        <taxon>Eurotiomycetes</taxon>
        <taxon>Eurotiomycetidae</taxon>
        <taxon>Eurotiales</taxon>
        <taxon>Aspergillaceae</taxon>
        <taxon>Aspergillus</taxon>
        <taxon>Aspergillus subgen. Fumigati</taxon>
    </lineage>
</organism>
<comment type="caution">
    <text evidence="2">The sequence shown here is derived from an EMBL/GenBank/DDBJ whole genome shotgun (WGS) entry which is preliminary data.</text>
</comment>
<dbReference type="EMBL" id="BCLY01000012">
    <property type="protein sequence ID" value="GAQ09799.1"/>
    <property type="molecule type" value="Genomic_DNA"/>
</dbReference>
<reference evidence="3 5" key="2">
    <citation type="submission" date="2020-01" db="EMBL/GenBank/DDBJ databases">
        <title>Draft genome sequence of Aspergillus lentulus IFM 60648.</title>
        <authorList>
            <person name="Takahashi H."/>
            <person name="Yaguchi T."/>
        </authorList>
    </citation>
    <scope>NUCLEOTIDE SEQUENCE [LARGE SCALE GENOMIC DNA]</scope>
    <source>
        <strain evidence="3 5">IFM 60648</strain>
    </source>
</reference>
<dbReference type="EMBL" id="BLKI01000121">
    <property type="protein sequence ID" value="GFF93668.1"/>
    <property type="molecule type" value="Genomic_DNA"/>
</dbReference>
<dbReference type="PANTHER" id="PTHR43617">
    <property type="entry name" value="L-AMINO ACID N-ACETYLTRANSFERASE"/>
    <property type="match status" value="1"/>
</dbReference>
<accession>A0AAN4PNW5</accession>
<dbReference type="PANTHER" id="PTHR43617:SF9">
    <property type="entry name" value="GNAT FAMILY ACETYLTRANSFERASE"/>
    <property type="match status" value="1"/>
</dbReference>
<dbReference type="PROSITE" id="PS51186">
    <property type="entry name" value="GNAT"/>
    <property type="match status" value="1"/>
</dbReference>
<proteinExistence type="predicted"/>
<keyword evidence="5" id="KW-1185">Reference proteome</keyword>
<reference evidence="2 4" key="1">
    <citation type="submission" date="2015-11" db="EMBL/GenBank/DDBJ databases">
        <title>Aspergillus lentulus strain IFM 54703T.</title>
        <authorList>
            <person name="Kusuya Y."/>
            <person name="Sakai K."/>
            <person name="Kamei K."/>
            <person name="Takahashi H."/>
            <person name="Yaguchi T."/>
        </authorList>
    </citation>
    <scope>NUCLEOTIDE SEQUENCE [LARGE SCALE GENOMIC DNA]</scope>
    <source>
        <strain evidence="2 4">IFM 54703</strain>
    </source>
</reference>
<dbReference type="SUPFAM" id="SSF55729">
    <property type="entry name" value="Acyl-CoA N-acyltransferases (Nat)"/>
    <property type="match status" value="1"/>
</dbReference>
<feature type="domain" description="N-acetyltransferase" evidence="1">
    <location>
        <begin position="6"/>
        <end position="178"/>
    </location>
</feature>
<dbReference type="Proteomes" id="UP000465220">
    <property type="component" value="Unassembled WGS sequence"/>
</dbReference>
<gene>
    <name evidence="2" type="ORF">ALT_7120</name>
    <name evidence="3" type="ORF">IFM60648_10161</name>
</gene>
<evidence type="ECO:0000313" key="4">
    <source>
        <dbReference type="Proteomes" id="UP000051487"/>
    </source>
</evidence>
<dbReference type="InterPro" id="IPR050276">
    <property type="entry name" value="MshD_Acetyltransferase"/>
</dbReference>
<evidence type="ECO:0000313" key="3">
    <source>
        <dbReference type="EMBL" id="GFF93668.1"/>
    </source>
</evidence>